<keyword evidence="4" id="KW-1185">Reference proteome</keyword>
<dbReference type="GO" id="GO:0051213">
    <property type="term" value="F:dioxygenase activity"/>
    <property type="evidence" value="ECO:0007669"/>
    <property type="project" value="UniProtKB-KW"/>
</dbReference>
<dbReference type="AlphaFoldDB" id="A0A1W2FJ82"/>
<evidence type="ECO:0000313" key="4">
    <source>
        <dbReference type="Proteomes" id="UP000192674"/>
    </source>
</evidence>
<keyword evidence="3" id="KW-0223">Dioxygenase</keyword>
<dbReference type="Gene3D" id="3.10.180.10">
    <property type="entry name" value="2,3-Dihydroxybiphenyl 1,2-Dioxygenase, domain 1"/>
    <property type="match status" value="1"/>
</dbReference>
<feature type="domain" description="Glyoxalase-like" evidence="2">
    <location>
        <begin position="15"/>
        <end position="125"/>
    </location>
</feature>
<dbReference type="InterPro" id="IPR041581">
    <property type="entry name" value="Glyoxalase_6"/>
</dbReference>
<feature type="region of interest" description="Disordered" evidence="1">
    <location>
        <begin position="49"/>
        <end position="73"/>
    </location>
</feature>
<evidence type="ECO:0000256" key="1">
    <source>
        <dbReference type="SAM" id="MobiDB-lite"/>
    </source>
</evidence>
<dbReference type="InterPro" id="IPR029068">
    <property type="entry name" value="Glyas_Bleomycin-R_OHBP_Dase"/>
</dbReference>
<dbReference type="PANTHER" id="PTHR35908:SF1">
    <property type="entry name" value="CONSERVED PROTEIN"/>
    <property type="match status" value="1"/>
</dbReference>
<evidence type="ECO:0000259" key="2">
    <source>
        <dbReference type="Pfam" id="PF18029"/>
    </source>
</evidence>
<sequence>MGYSTVMAHMKLSTTVLEAPDARELAEFYRQLMGWEMCEQEEKWVTLTPPGGGTGLSFQTDPEYASPTWPAKPGQQQMQAHLDIAVEDLEAASAHALTTGATLADYQPQERARIFLDPVGHPFCLYVPYESLSCDIPVPEDG</sequence>
<evidence type="ECO:0000313" key="3">
    <source>
        <dbReference type="EMBL" id="SMD22069.1"/>
    </source>
</evidence>
<keyword evidence="3" id="KW-0560">Oxidoreductase</keyword>
<accession>A0A1W2FJ82</accession>
<dbReference type="Pfam" id="PF18029">
    <property type="entry name" value="Glyoxalase_6"/>
    <property type="match status" value="1"/>
</dbReference>
<dbReference type="SUPFAM" id="SSF54593">
    <property type="entry name" value="Glyoxalase/Bleomycin resistance protein/Dihydroxybiphenyl dioxygenase"/>
    <property type="match status" value="1"/>
</dbReference>
<reference evidence="3 4" key="1">
    <citation type="submission" date="2017-04" db="EMBL/GenBank/DDBJ databases">
        <authorList>
            <person name="Afonso C.L."/>
            <person name="Miller P.J."/>
            <person name="Scott M.A."/>
            <person name="Spackman E."/>
            <person name="Goraichik I."/>
            <person name="Dimitrov K.M."/>
            <person name="Suarez D.L."/>
            <person name="Swayne D.E."/>
        </authorList>
    </citation>
    <scope>NUCLEOTIDE SEQUENCE [LARGE SCALE GENOMIC DNA]</scope>
    <source>
        <strain evidence="3 4">DSM 43828</strain>
    </source>
</reference>
<dbReference type="Proteomes" id="UP000192674">
    <property type="component" value="Unassembled WGS sequence"/>
</dbReference>
<protein>
    <submittedName>
        <fullName evidence="3">Catechol 2,3-dioxygenase</fullName>
    </submittedName>
</protein>
<organism evidence="3 4">
    <name type="scientific">Kibdelosporangium aridum</name>
    <dbReference type="NCBI Taxonomy" id="2030"/>
    <lineage>
        <taxon>Bacteria</taxon>
        <taxon>Bacillati</taxon>
        <taxon>Actinomycetota</taxon>
        <taxon>Actinomycetes</taxon>
        <taxon>Pseudonocardiales</taxon>
        <taxon>Pseudonocardiaceae</taxon>
        <taxon>Kibdelosporangium</taxon>
    </lineage>
</organism>
<name>A0A1W2FJ82_KIBAR</name>
<gene>
    <name evidence="3" type="ORF">SAMN05661093_07301</name>
</gene>
<dbReference type="PANTHER" id="PTHR35908">
    <property type="entry name" value="HYPOTHETICAL FUSION PROTEIN"/>
    <property type="match status" value="1"/>
</dbReference>
<proteinExistence type="predicted"/>
<dbReference type="EMBL" id="FWXV01000007">
    <property type="protein sequence ID" value="SMD22069.1"/>
    <property type="molecule type" value="Genomic_DNA"/>
</dbReference>